<reference evidence="9" key="2">
    <citation type="submission" date="2020-08" db="EMBL/GenBank/DDBJ databases">
        <authorList>
            <person name="Cejkova D."/>
            <person name="Kubasova T."/>
            <person name="Jahodarova E."/>
            <person name="Rychlik I."/>
        </authorList>
    </citation>
    <scope>NUCLEOTIDE SEQUENCE</scope>
    <source>
        <strain evidence="9">An423</strain>
    </source>
</reference>
<dbReference type="AlphaFoldDB" id="A0A7W8FXB6"/>
<accession>A0A7W8FXB6</accession>
<evidence type="ECO:0000256" key="2">
    <source>
        <dbReference type="ARBA" id="ARBA00022597"/>
    </source>
</evidence>
<sequence>MLDLEKLSEVAMQIIAYSGVAKSTYIEAAHLARRGEFDQAIEQIKQGDEVLRTAHDTHLQLLQKEATENTPQVSMLVLHAEDQFMSCETIKVLVMEIMEIYRQLQAPKGE</sequence>
<dbReference type="GO" id="GO:0046872">
    <property type="term" value="F:metal ion binding"/>
    <property type="evidence" value="ECO:0007669"/>
    <property type="project" value="UniProtKB-KW"/>
</dbReference>
<evidence type="ECO:0000313" key="8">
    <source>
        <dbReference type="EMBL" id="MBB5184181.1"/>
    </source>
</evidence>
<dbReference type="GO" id="GO:0009401">
    <property type="term" value="P:phosphoenolpyruvate-dependent sugar phosphotransferase system"/>
    <property type="evidence" value="ECO:0007669"/>
    <property type="project" value="UniProtKB-KW"/>
</dbReference>
<evidence type="ECO:0000313" key="11">
    <source>
        <dbReference type="Proteomes" id="UP000775500"/>
    </source>
</evidence>
<name>A0A7W8FXB6_9FIRM</name>
<dbReference type="Gene3D" id="1.20.58.80">
    <property type="entry name" value="Phosphotransferase system, lactose/cellobiose-type IIA subunit"/>
    <property type="match status" value="1"/>
</dbReference>
<dbReference type="RefSeq" id="WP_183373944.1">
    <property type="nucleotide sequence ID" value="NZ_CAWVLV010000039.1"/>
</dbReference>
<keyword evidence="3 8" id="KW-0808">Transferase</keyword>
<keyword evidence="11" id="KW-1185">Reference proteome</keyword>
<organism evidence="8 10">
    <name type="scientific">Faecalicoccus acidiformans</name>
    <dbReference type="NCBI Taxonomy" id="915173"/>
    <lineage>
        <taxon>Bacteria</taxon>
        <taxon>Bacillati</taxon>
        <taxon>Bacillota</taxon>
        <taxon>Erysipelotrichia</taxon>
        <taxon>Erysipelotrichales</taxon>
        <taxon>Erysipelotrichaceae</taxon>
        <taxon>Faecalicoccus</taxon>
    </lineage>
</organism>
<dbReference type="SUPFAM" id="SSF46973">
    <property type="entry name" value="Enzyme IIa from lactose specific PTS, IIa-lac"/>
    <property type="match status" value="1"/>
</dbReference>
<proteinExistence type="predicted"/>
<evidence type="ECO:0000313" key="10">
    <source>
        <dbReference type="Proteomes" id="UP000521313"/>
    </source>
</evidence>
<evidence type="ECO:0000256" key="1">
    <source>
        <dbReference type="ARBA" id="ARBA00022448"/>
    </source>
</evidence>
<comment type="caution">
    <text evidence="8">The sequence shown here is derived from an EMBL/GenBank/DDBJ whole genome shotgun (WGS) entry which is preliminary data.</text>
</comment>
<dbReference type="Pfam" id="PF02255">
    <property type="entry name" value="PTS_IIA"/>
    <property type="match status" value="1"/>
</dbReference>
<dbReference type="PIRSF" id="PIRSF000699">
    <property type="entry name" value="PTS_IILac_III"/>
    <property type="match status" value="1"/>
</dbReference>
<protein>
    <submittedName>
        <fullName evidence="8">Cellobiose-specific phosphotransferase system component IIA</fullName>
    </submittedName>
    <submittedName>
        <fullName evidence="9">PTS lactose/cellobiose transporter subunit IIA</fullName>
    </submittedName>
</protein>
<dbReference type="EMBL" id="JACHHD010000002">
    <property type="protein sequence ID" value="MBB5184181.1"/>
    <property type="molecule type" value="Genomic_DNA"/>
</dbReference>
<gene>
    <name evidence="9" type="ORF">H5982_04575</name>
    <name evidence="8" type="ORF">HNQ43_000216</name>
</gene>
<dbReference type="PROSITE" id="PS51095">
    <property type="entry name" value="PTS_EIIA_TYPE_3"/>
    <property type="match status" value="1"/>
</dbReference>
<evidence type="ECO:0000313" key="9">
    <source>
        <dbReference type="EMBL" id="MBM6831385.1"/>
    </source>
</evidence>
<keyword evidence="6" id="KW-0460">Magnesium</keyword>
<dbReference type="PANTHER" id="PTHR34382">
    <property type="entry name" value="PTS SYSTEM N,N'-DIACETYLCHITOBIOSE-SPECIFIC EIIA COMPONENT"/>
    <property type="match status" value="1"/>
</dbReference>
<evidence type="ECO:0000256" key="6">
    <source>
        <dbReference type="PIRSR" id="PIRSR000699-2"/>
    </source>
</evidence>
<feature type="active site" description="Tele-phosphohistidine intermediate" evidence="5">
    <location>
        <position position="79"/>
    </location>
</feature>
<keyword evidence="6" id="KW-0479">Metal-binding</keyword>
<keyword evidence="4" id="KW-0598">Phosphotransferase system</keyword>
<evidence type="ECO:0000256" key="5">
    <source>
        <dbReference type="PIRSR" id="PIRSR000699-1"/>
    </source>
</evidence>
<feature type="binding site" evidence="6">
    <location>
        <position position="82"/>
    </location>
    <ligand>
        <name>Mg(2+)</name>
        <dbReference type="ChEBI" id="CHEBI:18420"/>
        <note>ligand shared between all trimeric partners</note>
    </ligand>
</feature>
<dbReference type="InterPro" id="IPR036542">
    <property type="entry name" value="PTS_IIA_lac/cel_sf"/>
</dbReference>
<evidence type="ECO:0000256" key="3">
    <source>
        <dbReference type="ARBA" id="ARBA00022679"/>
    </source>
</evidence>
<evidence type="ECO:0000256" key="4">
    <source>
        <dbReference type="ARBA" id="ARBA00022683"/>
    </source>
</evidence>
<comment type="cofactor">
    <cofactor evidence="6">
        <name>Mg(2+)</name>
        <dbReference type="ChEBI" id="CHEBI:18420"/>
    </cofactor>
    <text evidence="6">Binds 1 Mg(2+) ion per trimer.</text>
</comment>
<feature type="modified residue" description="Phosphohistidine; by HPr" evidence="7">
    <location>
        <position position="79"/>
    </location>
</feature>
<keyword evidence="1" id="KW-0813">Transport</keyword>
<evidence type="ECO:0000256" key="7">
    <source>
        <dbReference type="PROSITE-ProRule" id="PRU00418"/>
    </source>
</evidence>
<keyword evidence="2" id="KW-0762">Sugar transport</keyword>
<dbReference type="GO" id="GO:0016740">
    <property type="term" value="F:transferase activity"/>
    <property type="evidence" value="ECO:0007669"/>
    <property type="project" value="UniProtKB-KW"/>
</dbReference>
<dbReference type="PANTHER" id="PTHR34382:SF7">
    <property type="entry name" value="PTS SYSTEM N,N'-DIACETYLCHITOBIOSE-SPECIFIC EIIA COMPONENT"/>
    <property type="match status" value="1"/>
</dbReference>
<reference evidence="9 11" key="3">
    <citation type="journal article" date="2021" name="Sci. Rep.">
        <title>The distribution of antibiotic resistance genes in chicken gut microbiota commensals.</title>
        <authorList>
            <person name="Juricova H."/>
            <person name="Matiasovicova J."/>
            <person name="Kubasova T."/>
            <person name="Cejkova D."/>
            <person name="Rychlik I."/>
        </authorList>
    </citation>
    <scope>NUCLEOTIDE SEQUENCE [LARGE SCALE GENOMIC DNA]</scope>
    <source>
        <strain evidence="9 11">An423</strain>
    </source>
</reference>
<dbReference type="Proteomes" id="UP000775500">
    <property type="component" value="Unassembled WGS sequence"/>
</dbReference>
<dbReference type="InterPro" id="IPR003188">
    <property type="entry name" value="PTS_IIA_lac/cel"/>
</dbReference>
<dbReference type="EMBL" id="JACJLU010000004">
    <property type="protein sequence ID" value="MBM6831385.1"/>
    <property type="molecule type" value="Genomic_DNA"/>
</dbReference>
<dbReference type="Proteomes" id="UP000521313">
    <property type="component" value="Unassembled WGS sequence"/>
</dbReference>
<reference evidence="8 10" key="1">
    <citation type="submission" date="2020-08" db="EMBL/GenBank/DDBJ databases">
        <title>Genomic Encyclopedia of Type Strains, Phase IV (KMG-IV): sequencing the most valuable type-strain genomes for metagenomic binning, comparative biology and taxonomic classification.</title>
        <authorList>
            <person name="Goeker M."/>
        </authorList>
    </citation>
    <scope>NUCLEOTIDE SEQUENCE [LARGE SCALE GENOMIC DNA]</scope>
    <source>
        <strain evidence="8 10">DSM 26963</strain>
    </source>
</reference>